<dbReference type="PROSITE" id="PS50878">
    <property type="entry name" value="RT_POL"/>
    <property type="match status" value="1"/>
</dbReference>
<accession>A0AAD8QI39</accession>
<organism evidence="2 3">
    <name type="scientific">Lolium multiflorum</name>
    <name type="common">Italian ryegrass</name>
    <name type="synonym">Lolium perenne subsp. multiflorum</name>
    <dbReference type="NCBI Taxonomy" id="4521"/>
    <lineage>
        <taxon>Eukaryota</taxon>
        <taxon>Viridiplantae</taxon>
        <taxon>Streptophyta</taxon>
        <taxon>Embryophyta</taxon>
        <taxon>Tracheophyta</taxon>
        <taxon>Spermatophyta</taxon>
        <taxon>Magnoliopsida</taxon>
        <taxon>Liliopsida</taxon>
        <taxon>Poales</taxon>
        <taxon>Poaceae</taxon>
        <taxon>BOP clade</taxon>
        <taxon>Pooideae</taxon>
        <taxon>Poodae</taxon>
        <taxon>Poeae</taxon>
        <taxon>Poeae Chloroplast Group 2 (Poeae type)</taxon>
        <taxon>Loliodinae</taxon>
        <taxon>Loliinae</taxon>
        <taxon>Lolium</taxon>
    </lineage>
</organism>
<sequence length="1071" mass="119180">MNGNLAFNLASWNIRGLGDPDKCDKVRADLSLVQPSIVGLQESKLGPIQPSKAASFLPSNLRSFKNVESNGASGGLVTAWDNNLFDLTSSFPLRHTLSLDLSLLHDGSTFRFSNVYAPCAHAEKAGFLQDLTLHAPGDNIPWIVAGDFNLTRDPLDRIFINNAWNDRFPSSSLTSVARDTSDHVPLLAKISTLIPKSGVFRYEPAWALHDRFKQAITAAWGSTFRPDPTARLVARLRLCRTSCKRWRRRVSPSAQREGDCRLLINLLDLLEEGRTLSPHEFRLRTLVMDALHLSIKENAVYWKSRAKIRYALEGDENTKFFHASATCRMRRNTIPTLTVDGVVSADHADKAATLKAFYSDLLGSITTPVWRFDLASLYPNAPNLPASLSAPFTPDEIKTAFFSMNKLSSPGPDGFGPAFYVTFWNTISADVLEIFASFFDETIDLARINRAFLVLLPKVDAATHPSQFRPISLQNCIMKGITKVLTSRLQATIQNLVDADQTGFLSGRRISENIVYAADLLRCCHSRKAPTIVFKIDFRKAFDSVNWGSLLAILRARGFDDRWCRWMDRILRSGLTSVLLNGVPGDWICCKNGLRQGDPLSPYLFILMADVLQRMIRQAWELGDLSHPIVDNVSCPVLQYADDTLILCRASPGAATNLRRVLEDFASATGLAINFHKSCFIPMNIPQAEAASIAATLGCPISSFPQPYLGLPLSPTKLPASAFAPLLLSFDRRLSGWRAHLLSSGGRLVLCNAVLNNLATYFMCSFLLPRGVIDSRDLGEFSASPSFLERIVGEGLPLYRSITRVTVGDGRFTSFWLDRWLPGRPLAERFPAIFSHCTRPHASVATVVAVGLDLQPRLSSAADAELLHIRCIVDDTRLRDTQDTRFIDSPSAPSFCSREAYRMLSPPRPRDASACIAWGLRLPTKLKIFIYLLDIDRLSTRANLFYKSCAPSDVCAACPEVETGRHLFFGCHLAAELWARLDVPIPAGPFSVWDLRPPLPLPDKAWQFGAATILWAIWKSRNDLVFNGKSTTSGSTLRKACDDLLLWRWRLPIAERAHLDLLRSYILTRAM</sequence>
<dbReference type="Pfam" id="PF03372">
    <property type="entry name" value="Exo_endo_phos"/>
    <property type="match status" value="1"/>
</dbReference>
<dbReference type="GO" id="GO:0003824">
    <property type="term" value="F:catalytic activity"/>
    <property type="evidence" value="ECO:0007669"/>
    <property type="project" value="InterPro"/>
</dbReference>
<dbReference type="InterPro" id="IPR036691">
    <property type="entry name" value="Endo/exonu/phosph_ase_sf"/>
</dbReference>
<dbReference type="Proteomes" id="UP001231189">
    <property type="component" value="Unassembled WGS sequence"/>
</dbReference>
<dbReference type="PANTHER" id="PTHR19446">
    <property type="entry name" value="REVERSE TRANSCRIPTASES"/>
    <property type="match status" value="1"/>
</dbReference>
<dbReference type="CDD" id="cd01650">
    <property type="entry name" value="RT_nLTR_like"/>
    <property type="match status" value="1"/>
</dbReference>
<reference evidence="2" key="1">
    <citation type="submission" date="2023-07" db="EMBL/GenBank/DDBJ databases">
        <title>A chromosome-level genome assembly of Lolium multiflorum.</title>
        <authorList>
            <person name="Chen Y."/>
            <person name="Copetti D."/>
            <person name="Kolliker R."/>
            <person name="Studer B."/>
        </authorList>
    </citation>
    <scope>NUCLEOTIDE SEQUENCE</scope>
    <source>
        <strain evidence="2">02402/16</strain>
        <tissue evidence="2">Leaf</tissue>
    </source>
</reference>
<dbReference type="AlphaFoldDB" id="A0AAD8QI39"/>
<protein>
    <recommendedName>
        <fullName evidence="1">Reverse transcriptase domain-containing protein</fullName>
    </recommendedName>
</protein>
<dbReference type="InterPro" id="IPR043502">
    <property type="entry name" value="DNA/RNA_pol_sf"/>
</dbReference>
<dbReference type="InterPro" id="IPR005135">
    <property type="entry name" value="Endo/exonuclease/phosphatase"/>
</dbReference>
<comment type="caution">
    <text evidence="2">The sequence shown here is derived from an EMBL/GenBank/DDBJ whole genome shotgun (WGS) entry which is preliminary data.</text>
</comment>
<proteinExistence type="predicted"/>
<dbReference type="SUPFAM" id="SSF56672">
    <property type="entry name" value="DNA/RNA polymerases"/>
    <property type="match status" value="1"/>
</dbReference>
<evidence type="ECO:0000313" key="2">
    <source>
        <dbReference type="EMBL" id="KAK1602842.1"/>
    </source>
</evidence>
<evidence type="ECO:0000313" key="3">
    <source>
        <dbReference type="Proteomes" id="UP001231189"/>
    </source>
</evidence>
<gene>
    <name evidence="2" type="ORF">QYE76_059319</name>
</gene>
<dbReference type="Pfam" id="PF13966">
    <property type="entry name" value="zf-RVT"/>
    <property type="match status" value="1"/>
</dbReference>
<dbReference type="InterPro" id="IPR026960">
    <property type="entry name" value="RVT-Znf"/>
</dbReference>
<dbReference type="Pfam" id="PF00078">
    <property type="entry name" value="RVT_1"/>
    <property type="match status" value="1"/>
</dbReference>
<keyword evidence="3" id="KW-1185">Reference proteome</keyword>
<evidence type="ECO:0000259" key="1">
    <source>
        <dbReference type="PROSITE" id="PS50878"/>
    </source>
</evidence>
<dbReference type="Gene3D" id="3.60.10.10">
    <property type="entry name" value="Endonuclease/exonuclease/phosphatase"/>
    <property type="match status" value="1"/>
</dbReference>
<feature type="domain" description="Reverse transcriptase" evidence="1">
    <location>
        <begin position="437"/>
        <end position="713"/>
    </location>
</feature>
<dbReference type="InterPro" id="IPR000477">
    <property type="entry name" value="RT_dom"/>
</dbReference>
<dbReference type="SUPFAM" id="SSF56219">
    <property type="entry name" value="DNase I-like"/>
    <property type="match status" value="1"/>
</dbReference>
<name>A0AAD8QI39_LOLMU</name>
<dbReference type="EMBL" id="JAUUTY010000173">
    <property type="protein sequence ID" value="KAK1602842.1"/>
    <property type="molecule type" value="Genomic_DNA"/>
</dbReference>